<protein>
    <submittedName>
        <fullName evidence="7">Rod shape-determining protein RodA</fullName>
    </submittedName>
</protein>
<dbReference type="Pfam" id="PF01098">
    <property type="entry name" value="FTSW_RODA_SPOVE"/>
    <property type="match status" value="1"/>
</dbReference>
<dbReference type="GO" id="GO:0051301">
    <property type="term" value="P:cell division"/>
    <property type="evidence" value="ECO:0007669"/>
    <property type="project" value="InterPro"/>
</dbReference>
<feature type="transmembrane region" description="Helical" evidence="6">
    <location>
        <begin position="68"/>
        <end position="86"/>
    </location>
</feature>
<feature type="transmembrane region" description="Helical" evidence="6">
    <location>
        <begin position="181"/>
        <end position="200"/>
    </location>
</feature>
<name>A0A3A3GKH3_PANTH</name>
<dbReference type="GO" id="GO:0015648">
    <property type="term" value="F:lipid-linked peptidoglycan transporter activity"/>
    <property type="evidence" value="ECO:0007669"/>
    <property type="project" value="TreeGrafter"/>
</dbReference>
<feature type="transmembrane region" description="Helical" evidence="6">
    <location>
        <begin position="310"/>
        <end position="332"/>
    </location>
</feature>
<dbReference type="InterPro" id="IPR001182">
    <property type="entry name" value="FtsW/RodA"/>
</dbReference>
<evidence type="ECO:0000313" key="7">
    <source>
        <dbReference type="EMBL" id="RJG22996.1"/>
    </source>
</evidence>
<evidence type="ECO:0000256" key="3">
    <source>
        <dbReference type="ARBA" id="ARBA00022960"/>
    </source>
</evidence>
<dbReference type="OrthoDB" id="9812661at2"/>
<dbReference type="GO" id="GO:0008360">
    <property type="term" value="P:regulation of cell shape"/>
    <property type="evidence" value="ECO:0007669"/>
    <property type="project" value="UniProtKB-KW"/>
</dbReference>
<evidence type="ECO:0000256" key="1">
    <source>
        <dbReference type="ARBA" id="ARBA00004141"/>
    </source>
</evidence>
<accession>A0A3A3GKH3</accession>
<evidence type="ECO:0000256" key="5">
    <source>
        <dbReference type="ARBA" id="ARBA00023136"/>
    </source>
</evidence>
<feature type="transmembrane region" description="Helical" evidence="6">
    <location>
        <begin position="44"/>
        <end position="61"/>
    </location>
</feature>
<dbReference type="RefSeq" id="WP_119794514.1">
    <property type="nucleotide sequence ID" value="NZ_QYZD01000013.1"/>
</dbReference>
<evidence type="ECO:0000256" key="6">
    <source>
        <dbReference type="SAM" id="Phobius"/>
    </source>
</evidence>
<organism evidence="7 8">
    <name type="scientific">Paenibacillus thiaminolyticus</name>
    <name type="common">Bacillus thiaminolyticus</name>
    <dbReference type="NCBI Taxonomy" id="49283"/>
    <lineage>
        <taxon>Bacteria</taxon>
        <taxon>Bacillati</taxon>
        <taxon>Bacillota</taxon>
        <taxon>Bacilli</taxon>
        <taxon>Bacillales</taxon>
        <taxon>Paenibacillaceae</taxon>
        <taxon>Paenibacillus</taxon>
    </lineage>
</organism>
<reference evidence="7 8" key="1">
    <citation type="submission" date="2018-09" db="EMBL/GenBank/DDBJ databases">
        <title>Paenibacillus SK2017-BO5.</title>
        <authorList>
            <person name="Piskunova J.V."/>
            <person name="Dubiley S.A."/>
            <person name="Severinov K.V."/>
        </authorList>
    </citation>
    <scope>NUCLEOTIDE SEQUENCE [LARGE SCALE GENOMIC DNA]</scope>
    <source>
        <strain evidence="7 8">BO5</strain>
    </source>
</reference>
<dbReference type="Proteomes" id="UP000266177">
    <property type="component" value="Unassembled WGS sequence"/>
</dbReference>
<dbReference type="PROSITE" id="PS00428">
    <property type="entry name" value="FTSW_RODA_SPOVE"/>
    <property type="match status" value="1"/>
</dbReference>
<keyword evidence="4 6" id="KW-1133">Transmembrane helix</keyword>
<keyword evidence="5 6" id="KW-0472">Membrane</keyword>
<feature type="transmembrane region" description="Helical" evidence="6">
    <location>
        <begin position="12"/>
        <end position="32"/>
    </location>
</feature>
<feature type="transmembrane region" description="Helical" evidence="6">
    <location>
        <begin position="278"/>
        <end position="298"/>
    </location>
</feature>
<dbReference type="GO" id="GO:0032153">
    <property type="term" value="C:cell division site"/>
    <property type="evidence" value="ECO:0007669"/>
    <property type="project" value="TreeGrafter"/>
</dbReference>
<sequence length="377" mass="42240">MLRKWKRVDPLLLWLVLCFMAISTIVVYSATVNTKYEGMHMDNIKLYVVLFIPLLVTAWFDYRIVVRYLSVILYVIGIGLLLLVMFKGVNINGSTRWIAIGSQQFQPSEFMKVFIILLLARLLGRREGETLRLLQDIVPLCFVVAVPMYLIYKQPDLGTTIVFISIFVAMLWMANARLSHMIAGLSAASAAVGTILVLYYHNRDLLIKLIKPHQFSRIEAFLDPASNLDGGWHVMNSIRAIGSGSFSGDGFLKGFFVHNGYIPYSYSDSIFVVIGEEFGFLGSACLILLYFALIYRMVLIAGSCKDLEGAYLIIGIIAMFTLQIFENIAMHIGLMPLTGLSLPFISYGGSSLLTNMISIGLVMSVKIHQEEPNMLEL</sequence>
<comment type="subcellular location">
    <subcellularLocation>
        <location evidence="1">Membrane</location>
        <topology evidence="1">Multi-pass membrane protein</topology>
    </subcellularLocation>
</comment>
<feature type="transmembrane region" description="Helical" evidence="6">
    <location>
        <begin position="157"/>
        <end position="174"/>
    </location>
</feature>
<evidence type="ECO:0000256" key="4">
    <source>
        <dbReference type="ARBA" id="ARBA00022989"/>
    </source>
</evidence>
<keyword evidence="3" id="KW-0133">Cell shape</keyword>
<dbReference type="EMBL" id="QYZD01000013">
    <property type="protein sequence ID" value="RJG22996.1"/>
    <property type="molecule type" value="Genomic_DNA"/>
</dbReference>
<comment type="caution">
    <text evidence="7">The sequence shown here is derived from an EMBL/GenBank/DDBJ whole genome shotgun (WGS) entry which is preliminary data.</text>
</comment>
<keyword evidence="2 6" id="KW-0812">Transmembrane</keyword>
<dbReference type="PANTHER" id="PTHR30474">
    <property type="entry name" value="CELL CYCLE PROTEIN"/>
    <property type="match status" value="1"/>
</dbReference>
<evidence type="ECO:0000256" key="2">
    <source>
        <dbReference type="ARBA" id="ARBA00022692"/>
    </source>
</evidence>
<proteinExistence type="predicted"/>
<feature type="transmembrane region" description="Helical" evidence="6">
    <location>
        <begin position="344"/>
        <end position="365"/>
    </location>
</feature>
<feature type="transmembrane region" description="Helical" evidence="6">
    <location>
        <begin position="133"/>
        <end position="151"/>
    </location>
</feature>
<dbReference type="GO" id="GO:0005886">
    <property type="term" value="C:plasma membrane"/>
    <property type="evidence" value="ECO:0007669"/>
    <property type="project" value="TreeGrafter"/>
</dbReference>
<dbReference type="InterPro" id="IPR018365">
    <property type="entry name" value="Cell_cycle_FtsW-rel_CS"/>
</dbReference>
<dbReference type="PANTHER" id="PTHR30474:SF1">
    <property type="entry name" value="PEPTIDOGLYCAN GLYCOSYLTRANSFERASE MRDB"/>
    <property type="match status" value="1"/>
</dbReference>
<evidence type="ECO:0000313" key="8">
    <source>
        <dbReference type="Proteomes" id="UP000266177"/>
    </source>
</evidence>
<dbReference type="AlphaFoldDB" id="A0A3A3GKH3"/>
<gene>
    <name evidence="7" type="ORF">DQX05_15770</name>
</gene>